<evidence type="ECO:0000256" key="6">
    <source>
        <dbReference type="SAM" id="Phobius"/>
    </source>
</evidence>
<dbReference type="GO" id="GO:0000139">
    <property type="term" value="C:Golgi membrane"/>
    <property type="evidence" value="ECO:0007669"/>
    <property type="project" value="UniProtKB-SubCell"/>
</dbReference>
<feature type="transmembrane region" description="Helical" evidence="6">
    <location>
        <begin position="12"/>
        <end position="31"/>
    </location>
</feature>
<organism evidence="8 9">
    <name type="scientific">Kalanchoe fedtschenkoi</name>
    <name type="common">Lavender scallops</name>
    <name type="synonym">South American air plant</name>
    <dbReference type="NCBI Taxonomy" id="63787"/>
    <lineage>
        <taxon>Eukaryota</taxon>
        <taxon>Viridiplantae</taxon>
        <taxon>Streptophyta</taxon>
        <taxon>Embryophyta</taxon>
        <taxon>Tracheophyta</taxon>
        <taxon>Spermatophyta</taxon>
        <taxon>Magnoliopsida</taxon>
        <taxon>eudicotyledons</taxon>
        <taxon>Gunneridae</taxon>
        <taxon>Pentapetalae</taxon>
        <taxon>Saxifragales</taxon>
        <taxon>Crassulaceae</taxon>
        <taxon>Kalanchoe</taxon>
    </lineage>
</organism>
<comment type="similarity">
    <text evidence="2">Belongs to the glycosyltransferase 47 family.</text>
</comment>
<dbReference type="Proteomes" id="UP000594263">
    <property type="component" value="Unplaced"/>
</dbReference>
<keyword evidence="6" id="KW-1133">Transmembrane helix</keyword>
<evidence type="ECO:0000256" key="4">
    <source>
        <dbReference type="ARBA" id="ARBA00022968"/>
    </source>
</evidence>
<evidence type="ECO:0000256" key="5">
    <source>
        <dbReference type="ARBA" id="ARBA00023034"/>
    </source>
</evidence>
<dbReference type="Gramene" id="Kaladp0018s0170.1.v1.1">
    <property type="protein sequence ID" value="Kaladp0018s0170.1.v1.1.CDS.1"/>
    <property type="gene ID" value="Kaladp0018s0170.v1.1"/>
</dbReference>
<protein>
    <recommendedName>
        <fullName evidence="7">Exostosin GT47 domain-containing protein</fullName>
    </recommendedName>
</protein>
<dbReference type="Pfam" id="PF03016">
    <property type="entry name" value="Exostosin_GT47"/>
    <property type="match status" value="1"/>
</dbReference>
<dbReference type="EnsemblPlants" id="Kaladp0018s0170.1.v1.1">
    <property type="protein sequence ID" value="Kaladp0018s0170.1.v1.1.CDS.1"/>
    <property type="gene ID" value="Kaladp0018s0170.v1.1"/>
</dbReference>
<keyword evidence="4" id="KW-0735">Signal-anchor</keyword>
<feature type="domain" description="Exostosin GT47" evidence="7">
    <location>
        <begin position="59"/>
        <end position="393"/>
    </location>
</feature>
<dbReference type="PANTHER" id="PTHR11062:SF214">
    <property type="entry name" value="XYLOGLUCAN GALACTOSYLTRANSFERASE XLT2"/>
    <property type="match status" value="1"/>
</dbReference>
<keyword evidence="3" id="KW-0328">Glycosyltransferase</keyword>
<evidence type="ECO:0000256" key="3">
    <source>
        <dbReference type="ARBA" id="ARBA00022676"/>
    </source>
</evidence>
<keyword evidence="6" id="KW-0472">Membrane</keyword>
<evidence type="ECO:0000259" key="7">
    <source>
        <dbReference type="Pfam" id="PF03016"/>
    </source>
</evidence>
<dbReference type="OMA" id="ASLPNWY"/>
<dbReference type="AlphaFoldDB" id="A0A7N0T1I1"/>
<reference evidence="8" key="1">
    <citation type="submission" date="2021-01" db="UniProtKB">
        <authorList>
            <consortium name="EnsemblPlants"/>
        </authorList>
    </citation>
    <scope>IDENTIFICATION</scope>
</reference>
<dbReference type="GO" id="GO:0008378">
    <property type="term" value="F:galactosyltransferase activity"/>
    <property type="evidence" value="ECO:0007669"/>
    <property type="project" value="EnsemblPlants"/>
</dbReference>
<comment type="subcellular location">
    <subcellularLocation>
        <location evidence="1">Golgi apparatus membrane</location>
        <topology evidence="1">Single-pass type II membrane protein</topology>
    </subcellularLocation>
</comment>
<dbReference type="PANTHER" id="PTHR11062">
    <property type="entry name" value="EXOSTOSIN HEPARAN SULFATE GLYCOSYLTRANSFERASE -RELATED"/>
    <property type="match status" value="1"/>
</dbReference>
<proteinExistence type="inferred from homology"/>
<dbReference type="InterPro" id="IPR040911">
    <property type="entry name" value="Exostosin_GT47"/>
</dbReference>
<keyword evidence="3" id="KW-0808">Transferase</keyword>
<evidence type="ECO:0000313" key="8">
    <source>
        <dbReference type="EnsemblPlants" id="Kaladp0018s0170.1.v1.1.CDS.1"/>
    </source>
</evidence>
<dbReference type="InterPro" id="IPR004263">
    <property type="entry name" value="Exostosin"/>
</dbReference>
<sequence length="459" mass="52923">MLSVLLLTRTSFIVITTQIFLLLFLSSLSLLRHHPSSSSPRVSPAILPPPVVEERDECPLGRIYVYELPRSLNRDIVRLCSELNPWTSRCEILQNHGFGKPAASELNGVVPDSLLSSWYATDQFVSELIFHNKLLRHRCRAPDADSAAAFYVPFYAGLAVGKYLWSSRFTSRDRDRHCESLRAWLEQQPSWRRSDGWDHFLTMGRISWDFRRSHEHDWGSSCIHMAFMRNVTRLLIERNPWDYFDVGVPYPTGFHPDTAEMLSAWQSFVRQRSRSHLFSFAGAKRANFKDDFRSLLFNQCSSEAFNLCRAVDCSAARCSNGTSAIKAFLDSHFCLQPRGDSFTRRSIFDCMIAGSIPVFFWRRTAYLQYQWFLPPEPESYSVFIDRHGVRNGTITVKSVLEKFSKDDVERMRDKVIENIPNLVYSKPDEGLGSVQDAFDVAIDGILNRIKDQQQPGYKW</sequence>
<accession>A0A7N0T1I1</accession>
<evidence type="ECO:0000256" key="1">
    <source>
        <dbReference type="ARBA" id="ARBA00004323"/>
    </source>
</evidence>
<name>A0A7N0T1I1_KALFE</name>
<evidence type="ECO:0000313" key="9">
    <source>
        <dbReference type="Proteomes" id="UP000594263"/>
    </source>
</evidence>
<keyword evidence="9" id="KW-1185">Reference proteome</keyword>
<evidence type="ECO:0000256" key="2">
    <source>
        <dbReference type="ARBA" id="ARBA00010271"/>
    </source>
</evidence>
<keyword evidence="6" id="KW-0812">Transmembrane</keyword>
<dbReference type="GO" id="GO:0009969">
    <property type="term" value="P:xyloglucan biosynthetic process"/>
    <property type="evidence" value="ECO:0007669"/>
    <property type="project" value="EnsemblPlants"/>
</dbReference>
<keyword evidence="5" id="KW-0333">Golgi apparatus</keyword>